<accession>A0A1I6JTU4</accession>
<evidence type="ECO:0000313" key="3">
    <source>
        <dbReference type="EMBL" id="SFR82387.1"/>
    </source>
</evidence>
<dbReference type="EMBL" id="FOZG01000001">
    <property type="protein sequence ID" value="SFR82387.1"/>
    <property type="molecule type" value="Genomic_DNA"/>
</dbReference>
<dbReference type="RefSeq" id="WP_093311163.1">
    <property type="nucleotide sequence ID" value="NZ_FOZG01000001.1"/>
</dbReference>
<dbReference type="AlphaFoldDB" id="A0A1I6JTU4"/>
<proteinExistence type="predicted"/>
<gene>
    <name evidence="3" type="ORF">SAMN05192580_0863</name>
</gene>
<name>A0A1I6JTU4_9SPHN</name>
<evidence type="ECO:0000313" key="4">
    <source>
        <dbReference type="Proteomes" id="UP000198824"/>
    </source>
</evidence>
<dbReference type="Pfam" id="PF00534">
    <property type="entry name" value="Glycos_transf_1"/>
    <property type="match status" value="1"/>
</dbReference>
<dbReference type="InterPro" id="IPR001296">
    <property type="entry name" value="Glyco_trans_1"/>
</dbReference>
<dbReference type="OrthoDB" id="9790710at2"/>
<organism evidence="3 4">
    <name type="scientific">Sphingomonas jatrophae</name>
    <dbReference type="NCBI Taxonomy" id="1166337"/>
    <lineage>
        <taxon>Bacteria</taxon>
        <taxon>Pseudomonadati</taxon>
        <taxon>Pseudomonadota</taxon>
        <taxon>Alphaproteobacteria</taxon>
        <taxon>Sphingomonadales</taxon>
        <taxon>Sphingomonadaceae</taxon>
        <taxon>Sphingomonas</taxon>
    </lineage>
</organism>
<feature type="domain" description="Glycosyltransferase subfamily 4-like N-terminal" evidence="2">
    <location>
        <begin position="17"/>
        <end position="176"/>
    </location>
</feature>
<dbReference type="PANTHER" id="PTHR12526">
    <property type="entry name" value="GLYCOSYLTRANSFERASE"/>
    <property type="match status" value="1"/>
</dbReference>
<dbReference type="Proteomes" id="UP000198824">
    <property type="component" value="Unassembled WGS sequence"/>
</dbReference>
<sequence length="376" mass="40780">MTAPLRILHCHSTFALGGKEARAVRLMNAWGPQAEHVILSATDQFGARDAIDRHVRVDFPQDAPSLAGLPGIARYRRLSRYMRGFDLVLTYNWGSMDAVMARRLFGGAPLIHHEDGFNADEADGQKAKRVWFRRLGLGTAAAVVVPSFTLERIAQSVWRQPASRVRRIANGIPTERYADGPDPQAIPGFVRRDGEVVVGTLAGLRGVKDLPRLVRLIAPFAEVRLVIVGEGPERAAIEAEAARLGVTDRVLMPGFLPEPARVVGHFDILALTSLSEQQPISVIEGMAAGLPILSTDVGDVAEMVTRPNRAFVTNSDHQLNEALAKLVGDPALRRQVGASNRERARTHYDERGMIAAYAALYAGAAGRPGALDPSAF</sequence>
<dbReference type="InterPro" id="IPR028098">
    <property type="entry name" value="Glyco_trans_4-like_N"/>
</dbReference>
<dbReference type="Gene3D" id="3.40.50.2000">
    <property type="entry name" value="Glycogen Phosphorylase B"/>
    <property type="match status" value="2"/>
</dbReference>
<keyword evidence="4" id="KW-1185">Reference proteome</keyword>
<feature type="domain" description="Glycosyl transferase family 1" evidence="1">
    <location>
        <begin position="197"/>
        <end position="342"/>
    </location>
</feature>
<evidence type="ECO:0000259" key="1">
    <source>
        <dbReference type="Pfam" id="PF00534"/>
    </source>
</evidence>
<dbReference type="Pfam" id="PF13439">
    <property type="entry name" value="Glyco_transf_4"/>
    <property type="match status" value="1"/>
</dbReference>
<dbReference type="SUPFAM" id="SSF53756">
    <property type="entry name" value="UDP-Glycosyltransferase/glycogen phosphorylase"/>
    <property type="match status" value="1"/>
</dbReference>
<protein>
    <submittedName>
        <fullName evidence="3">Glycosyltransferase involved in cell wall bisynthesis</fullName>
    </submittedName>
</protein>
<dbReference type="CDD" id="cd03801">
    <property type="entry name" value="GT4_PimA-like"/>
    <property type="match status" value="1"/>
</dbReference>
<evidence type="ECO:0000259" key="2">
    <source>
        <dbReference type="Pfam" id="PF13439"/>
    </source>
</evidence>
<dbReference type="PANTHER" id="PTHR12526:SF630">
    <property type="entry name" value="GLYCOSYLTRANSFERASE"/>
    <property type="match status" value="1"/>
</dbReference>
<dbReference type="GO" id="GO:0016757">
    <property type="term" value="F:glycosyltransferase activity"/>
    <property type="evidence" value="ECO:0007669"/>
    <property type="project" value="InterPro"/>
</dbReference>
<keyword evidence="3" id="KW-0808">Transferase</keyword>
<dbReference type="STRING" id="1166337.SAMN05192580_0863"/>
<reference evidence="3 4" key="1">
    <citation type="submission" date="2016-10" db="EMBL/GenBank/DDBJ databases">
        <authorList>
            <person name="de Groot N.N."/>
        </authorList>
    </citation>
    <scope>NUCLEOTIDE SEQUENCE [LARGE SCALE GENOMIC DNA]</scope>
    <source>
        <strain evidence="3 4">S5-249</strain>
    </source>
</reference>